<evidence type="ECO:0000313" key="2">
    <source>
        <dbReference type="Proteomes" id="UP000006038"/>
    </source>
</evidence>
<protein>
    <submittedName>
        <fullName evidence="1">Uncharacterized protein</fullName>
    </submittedName>
</protein>
<dbReference type="AlphaFoldDB" id="J3LVW4"/>
<reference evidence="1" key="1">
    <citation type="journal article" date="2013" name="Nat. Commun.">
        <title>Whole-genome sequencing of Oryza brachyantha reveals mechanisms underlying Oryza genome evolution.</title>
        <authorList>
            <person name="Chen J."/>
            <person name="Huang Q."/>
            <person name="Gao D."/>
            <person name="Wang J."/>
            <person name="Lang Y."/>
            <person name="Liu T."/>
            <person name="Li B."/>
            <person name="Bai Z."/>
            <person name="Luis Goicoechea J."/>
            <person name="Liang C."/>
            <person name="Chen C."/>
            <person name="Zhang W."/>
            <person name="Sun S."/>
            <person name="Liao Y."/>
            <person name="Zhang X."/>
            <person name="Yang L."/>
            <person name="Song C."/>
            <person name="Wang M."/>
            <person name="Shi J."/>
            <person name="Liu G."/>
            <person name="Liu J."/>
            <person name="Zhou H."/>
            <person name="Zhou W."/>
            <person name="Yu Q."/>
            <person name="An N."/>
            <person name="Chen Y."/>
            <person name="Cai Q."/>
            <person name="Wang B."/>
            <person name="Liu B."/>
            <person name="Min J."/>
            <person name="Huang Y."/>
            <person name="Wu H."/>
            <person name="Li Z."/>
            <person name="Zhang Y."/>
            <person name="Yin Y."/>
            <person name="Song W."/>
            <person name="Jiang J."/>
            <person name="Jackson S.A."/>
            <person name="Wing R.A."/>
            <person name="Wang J."/>
            <person name="Chen M."/>
        </authorList>
    </citation>
    <scope>NUCLEOTIDE SEQUENCE [LARGE SCALE GENOMIC DNA]</scope>
    <source>
        <strain evidence="1">cv. IRGC 101232</strain>
    </source>
</reference>
<sequence length="112" mass="13188">MEAGINMVYFERKFYRIFVKSYKKPVATDGEMSRCNRDQLPDCFHQPSFSYISVQQLTLSVLHERKRIICEHELAILLLSQARVIVIFLKRKNDHGTHMLMTCINSTFFGKK</sequence>
<accession>J3LVW4</accession>
<organism evidence="1">
    <name type="scientific">Oryza brachyantha</name>
    <name type="common">malo sina</name>
    <dbReference type="NCBI Taxonomy" id="4533"/>
    <lineage>
        <taxon>Eukaryota</taxon>
        <taxon>Viridiplantae</taxon>
        <taxon>Streptophyta</taxon>
        <taxon>Embryophyta</taxon>
        <taxon>Tracheophyta</taxon>
        <taxon>Spermatophyta</taxon>
        <taxon>Magnoliopsida</taxon>
        <taxon>Liliopsida</taxon>
        <taxon>Poales</taxon>
        <taxon>Poaceae</taxon>
        <taxon>BOP clade</taxon>
        <taxon>Oryzoideae</taxon>
        <taxon>Oryzeae</taxon>
        <taxon>Oryzinae</taxon>
        <taxon>Oryza</taxon>
    </lineage>
</organism>
<dbReference type="Gramene" id="OB04G12890.1">
    <property type="protein sequence ID" value="OB04G12890.1"/>
    <property type="gene ID" value="OB04G12890"/>
</dbReference>
<dbReference type="HOGENOM" id="CLU_2149739_0_0_1"/>
<reference evidence="1" key="2">
    <citation type="submission" date="2013-04" db="UniProtKB">
        <authorList>
            <consortium name="EnsemblPlants"/>
        </authorList>
    </citation>
    <scope>IDENTIFICATION</scope>
</reference>
<keyword evidence="2" id="KW-1185">Reference proteome</keyword>
<dbReference type="EnsemblPlants" id="OB04G12890.1">
    <property type="protein sequence ID" value="OB04G12890.1"/>
    <property type="gene ID" value="OB04G12890"/>
</dbReference>
<proteinExistence type="predicted"/>
<name>J3LVW4_ORYBR</name>
<evidence type="ECO:0000313" key="1">
    <source>
        <dbReference type="EnsemblPlants" id="OB04G12890.1"/>
    </source>
</evidence>
<dbReference type="Proteomes" id="UP000006038">
    <property type="component" value="Chromosome 4"/>
</dbReference>